<reference evidence="4 5" key="1">
    <citation type="submission" date="2019-02" db="EMBL/GenBank/DDBJ databases">
        <title>Genomic data mining of an Antarctic deep-sea actinobacterium, Janibacterlimosus P3-3-X1.</title>
        <authorList>
            <person name="Liao L."/>
            <person name="Chen B."/>
        </authorList>
    </citation>
    <scope>NUCLEOTIDE SEQUENCE [LARGE SCALE GENOMIC DNA]</scope>
    <source>
        <strain evidence="4 5">P3-3-X1</strain>
    </source>
</reference>
<gene>
    <name evidence="4" type="ORF">EXU32_05080</name>
</gene>
<keyword evidence="5" id="KW-1185">Reference proteome</keyword>
<dbReference type="InterPro" id="IPR041522">
    <property type="entry name" value="CdaR_GGDEF"/>
</dbReference>
<accession>A0A4P6MVT7</accession>
<dbReference type="InterPro" id="IPR042070">
    <property type="entry name" value="PucR_C-HTH_sf"/>
</dbReference>
<dbReference type="EMBL" id="CP036164">
    <property type="protein sequence ID" value="QBF45690.1"/>
    <property type="molecule type" value="Genomic_DNA"/>
</dbReference>
<dbReference type="InterPro" id="IPR025736">
    <property type="entry name" value="PucR_C-HTH_dom"/>
</dbReference>
<evidence type="ECO:0000313" key="4">
    <source>
        <dbReference type="EMBL" id="QBF45690.1"/>
    </source>
</evidence>
<organism evidence="4 5">
    <name type="scientific">Janibacter limosus</name>
    <dbReference type="NCBI Taxonomy" id="53458"/>
    <lineage>
        <taxon>Bacteria</taxon>
        <taxon>Bacillati</taxon>
        <taxon>Actinomycetota</taxon>
        <taxon>Actinomycetes</taxon>
        <taxon>Micrococcales</taxon>
        <taxon>Intrasporangiaceae</taxon>
        <taxon>Janibacter</taxon>
    </lineage>
</organism>
<dbReference type="Pfam" id="PF13556">
    <property type="entry name" value="HTH_30"/>
    <property type="match status" value="1"/>
</dbReference>
<name>A0A4P6MVT7_9MICO</name>
<dbReference type="AlphaFoldDB" id="A0A4P6MVT7"/>
<dbReference type="Gene3D" id="1.10.10.2840">
    <property type="entry name" value="PucR C-terminal helix-turn-helix domain"/>
    <property type="match status" value="1"/>
</dbReference>
<dbReference type="Pfam" id="PF17853">
    <property type="entry name" value="GGDEF_2"/>
    <property type="match status" value="1"/>
</dbReference>
<feature type="domain" description="CdaR GGDEF-like" evidence="3">
    <location>
        <begin position="162"/>
        <end position="273"/>
    </location>
</feature>
<dbReference type="KEGG" id="jli:EXU32_05080"/>
<dbReference type="RefSeq" id="WP_130628926.1">
    <property type="nucleotide sequence ID" value="NZ_CP036164.1"/>
</dbReference>
<feature type="domain" description="PucR C-terminal helix-turn-helix" evidence="2">
    <location>
        <begin position="324"/>
        <end position="380"/>
    </location>
</feature>
<sequence>MSRRGLVSLTTRRQVRRSGGDLARAATQRLEATHDWYARLGAEERSWVALVAQAGIANFIEWLDGVAPADTRTTFGAAPSELTRTISLAQTLELARSVVDVVDERVEELARPGDDTDLRIAVLRYSQEVAFGAAQVYANAAEQRGAWDARLESLVIDAVMRGEVDESIRSRAAALGWGEVTDVVVLVGSSPVSGDDGGDPSTAVGQVHSTARRLGRPVIAGVQGARLVAVVGGVEDPPAMARAFAQCFAEGDLVHGPLVHDLADGALSAHAAVAGHVAAPGWPGRPHPVAADDLLAERAIAGDDLARVTLVEQVQLALEDHPSLLETARTHLESPGLEATARELIVHVNTVRYRLGRISDVIGYDLTDPHEAFTVRIALALGAILEDPSKSLG</sequence>
<dbReference type="OrthoDB" id="3246591at2"/>
<evidence type="ECO:0000256" key="1">
    <source>
        <dbReference type="ARBA" id="ARBA00006754"/>
    </source>
</evidence>
<dbReference type="STRING" id="1216970.GCA_001570985_00474"/>
<evidence type="ECO:0000313" key="5">
    <source>
        <dbReference type="Proteomes" id="UP000290408"/>
    </source>
</evidence>
<dbReference type="InterPro" id="IPR051448">
    <property type="entry name" value="CdaR-like_regulators"/>
</dbReference>
<comment type="similarity">
    <text evidence="1">Belongs to the CdaR family.</text>
</comment>
<proteinExistence type="inferred from homology"/>
<dbReference type="PANTHER" id="PTHR33744:SF7">
    <property type="entry name" value="PUCR FAMILY TRANSCRIPTIONAL REGULATOR"/>
    <property type="match status" value="1"/>
</dbReference>
<dbReference type="PANTHER" id="PTHR33744">
    <property type="entry name" value="CARBOHYDRATE DIACID REGULATOR"/>
    <property type="match status" value="1"/>
</dbReference>
<evidence type="ECO:0000259" key="2">
    <source>
        <dbReference type="Pfam" id="PF13556"/>
    </source>
</evidence>
<dbReference type="Proteomes" id="UP000290408">
    <property type="component" value="Chromosome"/>
</dbReference>
<protein>
    <submittedName>
        <fullName evidence="4">PucR family transcriptional regulator</fullName>
    </submittedName>
</protein>
<evidence type="ECO:0000259" key="3">
    <source>
        <dbReference type="Pfam" id="PF17853"/>
    </source>
</evidence>